<reference evidence="5" key="2">
    <citation type="submission" date="2023-07" db="EMBL/GenBank/DDBJ databases">
        <title>Yangia mangrovi SAOS 153D genome.</title>
        <authorList>
            <person name="Verma A."/>
            <person name="Pal Y."/>
            <person name="Sundharam S."/>
            <person name="Bisht B."/>
            <person name="Srinivasan K."/>
        </authorList>
    </citation>
    <scope>NUCLEOTIDE SEQUENCE [LARGE SCALE GENOMIC DNA]</scope>
    <source>
        <strain evidence="5">SAOS 153D</strain>
    </source>
</reference>
<reference evidence="4" key="1">
    <citation type="submission" date="2017-09" db="EMBL/GenBank/DDBJ databases">
        <title>Yangia sp. SAOS 153D whole genome sequencing.</title>
        <authorList>
            <person name="Verma A."/>
            <person name="Krishnamurthi S."/>
        </authorList>
    </citation>
    <scope>NUCLEOTIDE SEQUENCE [LARGE SCALE GENOMIC DNA]</scope>
    <source>
        <strain evidence="4">SAOS 153D</strain>
    </source>
</reference>
<evidence type="ECO:0000313" key="5">
    <source>
        <dbReference type="Proteomes" id="UP000217448"/>
    </source>
</evidence>
<dbReference type="AlphaFoldDB" id="A0A2A3JNR2"/>
<dbReference type="EMBL" id="NTHN01000529">
    <property type="protein sequence ID" value="PBD16825.1"/>
    <property type="molecule type" value="Genomic_DNA"/>
</dbReference>
<dbReference type="Gene3D" id="3.30.1540.10">
    <property type="entry name" value="formyl-coa transferase, domain 3"/>
    <property type="match status" value="1"/>
</dbReference>
<dbReference type="PANTHER" id="PTHR48207">
    <property type="entry name" value="SUCCINATE--HYDROXYMETHYLGLUTARATE COA-TRANSFERASE"/>
    <property type="match status" value="1"/>
</dbReference>
<dbReference type="RefSeq" id="WP_095884320.1">
    <property type="nucleotide sequence ID" value="NZ_NTHN02000009.1"/>
</dbReference>
<protein>
    <submittedName>
        <fullName evidence="3 4">CoA transferase</fullName>
    </submittedName>
</protein>
<feature type="region of interest" description="Disordered" evidence="2">
    <location>
        <begin position="357"/>
        <end position="379"/>
    </location>
</feature>
<reference evidence="3" key="3">
    <citation type="submission" date="2024-05" db="EMBL/GenBank/DDBJ databases">
        <title>Yangia mangrovi SAOS 153D genome.</title>
        <authorList>
            <person name="Verma A."/>
            <person name="Pal Y."/>
            <person name="Sundharam S."/>
            <person name="Bisht B."/>
            <person name="Srinivasan K."/>
        </authorList>
    </citation>
    <scope>NUCLEOTIDE SEQUENCE</scope>
    <source>
        <strain evidence="3">SAOS 153D</strain>
    </source>
</reference>
<dbReference type="SUPFAM" id="SSF89796">
    <property type="entry name" value="CoA-transferase family III (CaiB/BaiF)"/>
    <property type="match status" value="1"/>
</dbReference>
<evidence type="ECO:0000256" key="2">
    <source>
        <dbReference type="SAM" id="MobiDB-lite"/>
    </source>
</evidence>
<keyword evidence="1 4" id="KW-0808">Transferase</keyword>
<dbReference type="PANTHER" id="PTHR48207:SF4">
    <property type="entry name" value="BLL6097 PROTEIN"/>
    <property type="match status" value="1"/>
</dbReference>
<organism evidence="4">
    <name type="scientific">Alloyangia mangrovi</name>
    <dbReference type="NCBI Taxonomy" id="1779329"/>
    <lineage>
        <taxon>Bacteria</taxon>
        <taxon>Pseudomonadati</taxon>
        <taxon>Pseudomonadota</taxon>
        <taxon>Alphaproteobacteria</taxon>
        <taxon>Rhodobacterales</taxon>
        <taxon>Roseobacteraceae</taxon>
        <taxon>Alloyangia</taxon>
    </lineage>
</organism>
<dbReference type="Proteomes" id="UP000217448">
    <property type="component" value="Unassembled WGS sequence"/>
</dbReference>
<name>A0A2A3JNR2_9RHOB</name>
<gene>
    <name evidence="3" type="ORF">CLG85_006785</name>
    <name evidence="4" type="ORF">CLG85_23460</name>
</gene>
<evidence type="ECO:0000313" key="3">
    <source>
        <dbReference type="EMBL" id="MCT4370053.1"/>
    </source>
</evidence>
<dbReference type="GO" id="GO:0008410">
    <property type="term" value="F:CoA-transferase activity"/>
    <property type="evidence" value="ECO:0007669"/>
    <property type="project" value="TreeGrafter"/>
</dbReference>
<accession>A0A2A3JNR2</accession>
<comment type="caution">
    <text evidence="4">The sequence shown here is derived from an EMBL/GenBank/DDBJ whole genome shotgun (WGS) entry which is preliminary data.</text>
</comment>
<evidence type="ECO:0000313" key="4">
    <source>
        <dbReference type="EMBL" id="PBD16825.1"/>
    </source>
</evidence>
<dbReference type="EMBL" id="NTHN02000009">
    <property type="protein sequence ID" value="MCT4370053.1"/>
    <property type="molecule type" value="Genomic_DNA"/>
</dbReference>
<keyword evidence="5" id="KW-1185">Reference proteome</keyword>
<proteinExistence type="predicted"/>
<dbReference type="InterPro" id="IPR050483">
    <property type="entry name" value="CoA-transferase_III_domain"/>
</dbReference>
<dbReference type="OrthoDB" id="7208981at2"/>
<dbReference type="Pfam" id="PF02515">
    <property type="entry name" value="CoA_transf_3"/>
    <property type="match status" value="1"/>
</dbReference>
<dbReference type="Gene3D" id="3.40.50.10540">
    <property type="entry name" value="Crotonobetainyl-coa:carnitine coa-transferase, domain 1"/>
    <property type="match status" value="1"/>
</dbReference>
<evidence type="ECO:0000256" key="1">
    <source>
        <dbReference type="ARBA" id="ARBA00022679"/>
    </source>
</evidence>
<sequence length="379" mass="40649">MGGALERLRVIDTTHVLAGPFAAYQLGVLGADVIKIEDPNDPDQARMQGSDPALTDAEMGTAFLAQGSNKRCMALDLKTEDGREALLALVDGADVFVENYRPGAFEALGLGYEALFARNPGLVYCSISAFGATGPRREQTGYDNVIQAFCGMMAMTGTEASGPLKCGAPVIDYATGTTAAFAITAALLQRTRTGRGQHVDVSMLDVALMLMSAPLTGYLWNGAHPQAQGNDFFFATLGCYDTADEPLMIAASNLSQQERLWRLLGRPERIQQENNARLAAHAEEKALLAQIFATRPAAEWEEILLAERIPAARVRRLEEAMADPQIAARGVLGRHEGWGPDGRGLTVPVAGFSLSESPARVRTPPEPVGGQLALARWRP</sequence>
<dbReference type="InterPro" id="IPR023606">
    <property type="entry name" value="CoA-Trfase_III_dom_1_sf"/>
</dbReference>
<dbReference type="InterPro" id="IPR044855">
    <property type="entry name" value="CoA-Trfase_III_dom3_sf"/>
</dbReference>
<dbReference type="InterPro" id="IPR003673">
    <property type="entry name" value="CoA-Trfase_fam_III"/>
</dbReference>